<feature type="compositionally biased region" description="Polar residues" evidence="1">
    <location>
        <begin position="143"/>
        <end position="156"/>
    </location>
</feature>
<reference evidence="2" key="1">
    <citation type="submission" date="2020-04" db="EMBL/GenBank/DDBJ databases">
        <title>Analysis of mating type loci in Filobasidium floriforme.</title>
        <authorList>
            <person name="Nowrousian M."/>
        </authorList>
    </citation>
    <scope>NUCLEOTIDE SEQUENCE</scope>
    <source>
        <strain evidence="2">CBS 6242</strain>
    </source>
</reference>
<sequence length="291" mass="30912">MDIDIPDNAFSTGSNSAEPMFTPGGKRKRCFDQDAPASDPLLDEGSAAKQLRTLPPSAFNQNPISPFPISRMPSSSQLRSQNGSQPQTPLNAVPQDVFGSNPIFPSNLASTSSAAQNTNQSAATSSADYFSRPLPALHDQSAPRLTNLTPDPTLNNDNNSISGSVLGINSLAVQSFSQDLCPPRVGLMQPRTSYSNGTGMGMQQDVMNGMDAGSRMQMDGMMDLNGTTGTTTSTPGLIEEIEKARNVHGPQCSQIPRLFLSDHPDPITGKRSMWAQCNSCGSIEMQTSADA</sequence>
<protein>
    <submittedName>
        <fullName evidence="2">Uncharacterized protein</fullName>
    </submittedName>
</protein>
<organism evidence="2 3">
    <name type="scientific">Filobasidium floriforme</name>
    <dbReference type="NCBI Taxonomy" id="5210"/>
    <lineage>
        <taxon>Eukaryota</taxon>
        <taxon>Fungi</taxon>
        <taxon>Dikarya</taxon>
        <taxon>Basidiomycota</taxon>
        <taxon>Agaricomycotina</taxon>
        <taxon>Tremellomycetes</taxon>
        <taxon>Filobasidiales</taxon>
        <taxon>Filobasidiaceae</taxon>
        <taxon>Filobasidium</taxon>
    </lineage>
</organism>
<proteinExistence type="predicted"/>
<evidence type="ECO:0000313" key="2">
    <source>
        <dbReference type="EMBL" id="KAG7575280.1"/>
    </source>
</evidence>
<evidence type="ECO:0000313" key="3">
    <source>
        <dbReference type="Proteomes" id="UP000812966"/>
    </source>
</evidence>
<gene>
    <name evidence="2" type="ORF">FFLO_00444</name>
</gene>
<name>A0A8K0JRF9_9TREE</name>
<feature type="region of interest" description="Disordered" evidence="1">
    <location>
        <begin position="1"/>
        <end position="156"/>
    </location>
</feature>
<dbReference type="EMBL" id="JABELV010000005">
    <property type="protein sequence ID" value="KAG7575280.1"/>
    <property type="molecule type" value="Genomic_DNA"/>
</dbReference>
<feature type="compositionally biased region" description="Low complexity" evidence="1">
    <location>
        <begin position="109"/>
        <end position="127"/>
    </location>
</feature>
<evidence type="ECO:0000256" key="1">
    <source>
        <dbReference type="SAM" id="MobiDB-lite"/>
    </source>
</evidence>
<dbReference type="OrthoDB" id="2574468at2759"/>
<feature type="compositionally biased region" description="Polar residues" evidence="1">
    <location>
        <begin position="72"/>
        <end position="90"/>
    </location>
</feature>
<accession>A0A8K0JRF9</accession>
<comment type="caution">
    <text evidence="2">The sequence shown here is derived from an EMBL/GenBank/DDBJ whole genome shotgun (WGS) entry which is preliminary data.</text>
</comment>
<dbReference type="AlphaFoldDB" id="A0A8K0JRF9"/>
<keyword evidence="3" id="KW-1185">Reference proteome</keyword>
<dbReference type="Proteomes" id="UP000812966">
    <property type="component" value="Unassembled WGS sequence"/>
</dbReference>